<evidence type="ECO:0000256" key="2">
    <source>
        <dbReference type="ARBA" id="ARBA00022643"/>
    </source>
</evidence>
<protein>
    <submittedName>
        <fullName evidence="6">Putative Luciferase-like</fullName>
    </submittedName>
</protein>
<dbReference type="HOGENOM" id="CLU_027853_6_3_11"/>
<dbReference type="eggNOG" id="COG2141">
    <property type="taxonomic scope" value="Bacteria"/>
</dbReference>
<evidence type="ECO:0000256" key="1">
    <source>
        <dbReference type="ARBA" id="ARBA00022630"/>
    </source>
</evidence>
<dbReference type="Proteomes" id="UP000018291">
    <property type="component" value="Unassembled WGS sequence"/>
</dbReference>
<dbReference type="InterPro" id="IPR036661">
    <property type="entry name" value="Luciferase-like_sf"/>
</dbReference>
<keyword evidence="1" id="KW-0285">Flavoprotein</keyword>
<evidence type="ECO:0000313" key="7">
    <source>
        <dbReference type="Proteomes" id="UP000018291"/>
    </source>
</evidence>
<dbReference type="Pfam" id="PF00296">
    <property type="entry name" value="Bac_luciferase"/>
    <property type="match status" value="1"/>
</dbReference>
<evidence type="ECO:0000313" key="6">
    <source>
        <dbReference type="EMBL" id="CCM63393.1"/>
    </source>
</evidence>
<gene>
    <name evidence="6" type="ORF">BN381_210083</name>
</gene>
<dbReference type="CDD" id="cd01097">
    <property type="entry name" value="Tetrahydromethanopterin_reductase"/>
    <property type="match status" value="1"/>
</dbReference>
<organism evidence="6 7">
    <name type="scientific">Candidatus Neomicrothrix parvicella RN1</name>
    <dbReference type="NCBI Taxonomy" id="1229780"/>
    <lineage>
        <taxon>Bacteria</taxon>
        <taxon>Bacillati</taxon>
        <taxon>Actinomycetota</taxon>
        <taxon>Acidimicrobiia</taxon>
        <taxon>Acidimicrobiales</taxon>
        <taxon>Microthrixaceae</taxon>
        <taxon>Candidatus Neomicrothrix</taxon>
    </lineage>
</organism>
<keyword evidence="4" id="KW-0503">Monooxygenase</keyword>
<dbReference type="InterPro" id="IPR019923">
    <property type="entry name" value="Lucif-like_OxRdtase_MSMEG_2516"/>
</dbReference>
<dbReference type="SUPFAM" id="SSF51679">
    <property type="entry name" value="Bacterial luciferase-like"/>
    <property type="match status" value="1"/>
</dbReference>
<feature type="domain" description="Luciferase-like" evidence="5">
    <location>
        <begin position="19"/>
        <end position="324"/>
    </location>
</feature>
<dbReference type="AlphaFoldDB" id="R4YYF7"/>
<reference evidence="6 7" key="1">
    <citation type="journal article" date="2013" name="ISME J.">
        <title>Metabolic model for the filamentous 'Candidatus Microthrix parvicella' based on genomic and metagenomic analyses.</title>
        <authorList>
            <person name="Jon McIlroy S."/>
            <person name="Kristiansen R."/>
            <person name="Albertsen M."/>
            <person name="Michael Karst S."/>
            <person name="Rossetti S."/>
            <person name="Lund Nielsen J."/>
            <person name="Tandoi V."/>
            <person name="James Seviour R."/>
            <person name="Nielsen P.H."/>
        </authorList>
    </citation>
    <scope>NUCLEOTIDE SEQUENCE [LARGE SCALE GENOMIC DNA]</scope>
    <source>
        <strain evidence="6 7">RN1</strain>
    </source>
</reference>
<keyword evidence="2" id="KW-0288">FMN</keyword>
<dbReference type="GO" id="GO:0046306">
    <property type="term" value="P:alkanesulfonate catabolic process"/>
    <property type="evidence" value="ECO:0007669"/>
    <property type="project" value="TreeGrafter"/>
</dbReference>
<evidence type="ECO:0000256" key="4">
    <source>
        <dbReference type="ARBA" id="ARBA00023033"/>
    </source>
</evidence>
<dbReference type="STRING" id="1229780.BN381_210083"/>
<comment type="caution">
    <text evidence="6">The sequence shown here is derived from an EMBL/GenBank/DDBJ whole genome shotgun (WGS) entry which is preliminary data.</text>
</comment>
<dbReference type="InterPro" id="IPR011251">
    <property type="entry name" value="Luciferase-like_dom"/>
</dbReference>
<name>R4YYF7_9ACTN</name>
<dbReference type="PANTHER" id="PTHR42847">
    <property type="entry name" value="ALKANESULFONATE MONOOXYGENASE"/>
    <property type="match status" value="1"/>
</dbReference>
<evidence type="ECO:0000259" key="5">
    <source>
        <dbReference type="Pfam" id="PF00296"/>
    </source>
</evidence>
<dbReference type="GO" id="GO:0008726">
    <property type="term" value="F:alkanesulfonate monooxygenase activity"/>
    <property type="evidence" value="ECO:0007669"/>
    <property type="project" value="TreeGrafter"/>
</dbReference>
<proteinExistence type="predicted"/>
<dbReference type="EMBL" id="CANL01000014">
    <property type="protein sequence ID" value="CCM63393.1"/>
    <property type="molecule type" value="Genomic_DNA"/>
</dbReference>
<accession>R4YYF7</accession>
<dbReference type="PANTHER" id="PTHR42847:SF4">
    <property type="entry name" value="ALKANESULFONATE MONOOXYGENASE-RELATED"/>
    <property type="match status" value="1"/>
</dbReference>
<dbReference type="NCBIfam" id="TIGR03621">
    <property type="entry name" value="F420_MSMEG_2516"/>
    <property type="match status" value="1"/>
</dbReference>
<evidence type="ECO:0000256" key="3">
    <source>
        <dbReference type="ARBA" id="ARBA00023002"/>
    </source>
</evidence>
<keyword evidence="7" id="KW-1185">Reference proteome</keyword>
<dbReference type="OrthoDB" id="4288123at2"/>
<keyword evidence="3" id="KW-0560">Oxidoreductase</keyword>
<dbReference type="InterPro" id="IPR050172">
    <property type="entry name" value="SsuD_RutA_monooxygenase"/>
</dbReference>
<dbReference type="Gene3D" id="3.20.20.30">
    <property type="entry name" value="Luciferase-like domain"/>
    <property type="match status" value="1"/>
</dbReference>
<sequence length="347" mass="36944">MPTPFRFAIQLSHPLPGTTWAETARRVEQVGFSALHMPDHFGDQLAPVTAMAWAAAATEELKVGALVFDNDYRHPVVLHKELATLDALTGGRVELGLGAGWMRWDYERSGMDYDEPKIRVDRFEEALLVLKGLFASGEFSHHGTHYTIDALEGLPRPTVEGGPPIMIGAGGPRMLGIAGAHADIIGVNARIPSGTVDAEAAKDFAPERIDQKLEWIRAAAGDRFDDIELNVLVFLATITDDARGMAQGIAAMFGGEPSIERGVGAAVNAAANGAHDDKAPTSDAASNSSGGFTTDTVLGAPAILLGTLDEMADTLRERRERWGISYITLQGPEALNLAPLIATLTGT</sequence>
<dbReference type="RefSeq" id="WP_012225894.1">
    <property type="nucleotide sequence ID" value="NZ_HG422565.1"/>
</dbReference>